<comment type="caution">
    <text evidence="2">The sequence shown here is derived from an EMBL/GenBank/DDBJ whole genome shotgun (WGS) entry which is preliminary data.</text>
</comment>
<accession>X7EDD6</accession>
<keyword evidence="3" id="KW-1185">Reference proteome</keyword>
<dbReference type="RefSeq" id="WP_051489589.1">
    <property type="nucleotide sequence ID" value="NZ_JALZ01000033.1"/>
</dbReference>
<organism evidence="2 3">
    <name type="scientific">Roseivivax halodurans JCM 10272</name>
    <dbReference type="NCBI Taxonomy" id="1449350"/>
    <lineage>
        <taxon>Bacteria</taxon>
        <taxon>Pseudomonadati</taxon>
        <taxon>Pseudomonadota</taxon>
        <taxon>Alphaproteobacteria</taxon>
        <taxon>Rhodobacterales</taxon>
        <taxon>Roseobacteraceae</taxon>
        <taxon>Roseivivax</taxon>
    </lineage>
</organism>
<keyword evidence="1" id="KW-0472">Membrane</keyword>
<dbReference type="Proteomes" id="UP000022447">
    <property type="component" value="Unassembled WGS sequence"/>
</dbReference>
<keyword evidence="1" id="KW-1133">Transmembrane helix</keyword>
<gene>
    <name evidence="2" type="ORF">OCH239_12905</name>
</gene>
<dbReference type="OrthoDB" id="7874790at2"/>
<keyword evidence="1" id="KW-0812">Transmembrane</keyword>
<name>X7EDD6_9RHOB</name>
<dbReference type="eggNOG" id="ENOG502ZJTQ">
    <property type="taxonomic scope" value="Bacteria"/>
</dbReference>
<proteinExistence type="predicted"/>
<dbReference type="EMBL" id="JALZ01000033">
    <property type="protein sequence ID" value="ETX13216.1"/>
    <property type="molecule type" value="Genomic_DNA"/>
</dbReference>
<reference evidence="2 3" key="1">
    <citation type="submission" date="2014-01" db="EMBL/GenBank/DDBJ databases">
        <title>Roseivivax halodurans JCM 10272 Genome Sequencing.</title>
        <authorList>
            <person name="Lai Q."/>
            <person name="Li G."/>
            <person name="Shao Z."/>
        </authorList>
    </citation>
    <scope>NUCLEOTIDE SEQUENCE [LARGE SCALE GENOMIC DNA]</scope>
    <source>
        <strain evidence="2 3">JCM 10272</strain>
    </source>
</reference>
<dbReference type="AlphaFoldDB" id="X7EDD6"/>
<sequence>MRRLVALSLAILGGVAVAFASRFWVLPLWSGGLFGIDALPAEGGLVRRWLQGTPFAPFELIVWLAGGVLLLSATEALTAWFAPPGSTDDIQEG</sequence>
<feature type="transmembrane region" description="Helical" evidence="1">
    <location>
        <begin position="60"/>
        <end position="82"/>
    </location>
</feature>
<evidence type="ECO:0000256" key="1">
    <source>
        <dbReference type="SAM" id="Phobius"/>
    </source>
</evidence>
<dbReference type="STRING" id="1449350.OCH239_12905"/>
<evidence type="ECO:0000313" key="3">
    <source>
        <dbReference type="Proteomes" id="UP000022447"/>
    </source>
</evidence>
<evidence type="ECO:0000313" key="2">
    <source>
        <dbReference type="EMBL" id="ETX13216.1"/>
    </source>
</evidence>
<protein>
    <submittedName>
        <fullName evidence="2">Uncharacterized protein</fullName>
    </submittedName>
</protein>